<dbReference type="Proteomes" id="UP000010478">
    <property type="component" value="Chromosome"/>
</dbReference>
<dbReference type="InterPro" id="IPR032675">
    <property type="entry name" value="LRR_dom_sf"/>
</dbReference>
<name>K9VSP8_9CYAN</name>
<organism evidence="3 4">
    <name type="scientific">Phormidium nigroviride PCC 7112</name>
    <dbReference type="NCBI Taxonomy" id="179408"/>
    <lineage>
        <taxon>Bacteria</taxon>
        <taxon>Bacillati</taxon>
        <taxon>Cyanobacteriota</taxon>
        <taxon>Cyanophyceae</taxon>
        <taxon>Oscillatoriophycideae</taxon>
        <taxon>Oscillatoriales</taxon>
        <taxon>Oscillatoriaceae</taxon>
        <taxon>Phormidium</taxon>
    </lineage>
</organism>
<dbReference type="PROSITE" id="PS51450">
    <property type="entry name" value="LRR"/>
    <property type="match status" value="4"/>
</dbReference>
<dbReference type="InterPro" id="IPR025875">
    <property type="entry name" value="Leu-rich_rpt_4"/>
</dbReference>
<dbReference type="Pfam" id="PF12799">
    <property type="entry name" value="LRR_4"/>
    <property type="match status" value="2"/>
</dbReference>
<dbReference type="Gene3D" id="3.80.10.10">
    <property type="entry name" value="Ribonuclease Inhibitor"/>
    <property type="match status" value="1"/>
</dbReference>
<dbReference type="EMBL" id="CP003614">
    <property type="protein sequence ID" value="AFZ10265.1"/>
    <property type="molecule type" value="Genomic_DNA"/>
</dbReference>
<dbReference type="SMART" id="SM00365">
    <property type="entry name" value="LRR_SD22"/>
    <property type="match status" value="5"/>
</dbReference>
<evidence type="ECO:0000313" key="3">
    <source>
        <dbReference type="EMBL" id="AFZ10265.1"/>
    </source>
</evidence>
<dbReference type="SMART" id="SM00369">
    <property type="entry name" value="LRR_TYP"/>
    <property type="match status" value="4"/>
</dbReference>
<gene>
    <name evidence="3" type="ORF">Osc7112_6075</name>
</gene>
<dbReference type="PROSITE" id="PS51257">
    <property type="entry name" value="PROKAR_LIPOPROTEIN"/>
    <property type="match status" value="1"/>
</dbReference>
<accession>K9VSP8</accession>
<evidence type="ECO:0000256" key="2">
    <source>
        <dbReference type="ARBA" id="ARBA00022737"/>
    </source>
</evidence>
<dbReference type="PANTHER" id="PTHR46652:SF3">
    <property type="entry name" value="LEUCINE-RICH REPEAT-CONTAINING PROTEIN 9"/>
    <property type="match status" value="1"/>
</dbReference>
<reference evidence="3 4" key="1">
    <citation type="submission" date="2012-05" db="EMBL/GenBank/DDBJ databases">
        <title>Finished chromosome of genome of Oscillatoria sp. PCC 7112.</title>
        <authorList>
            <consortium name="US DOE Joint Genome Institute"/>
            <person name="Gugger M."/>
            <person name="Coursin T."/>
            <person name="Rippka R."/>
            <person name="Tandeau De Marsac N."/>
            <person name="Huntemann M."/>
            <person name="Wei C.-L."/>
            <person name="Han J."/>
            <person name="Detter J.C."/>
            <person name="Han C."/>
            <person name="Tapia R."/>
            <person name="Davenport K."/>
            <person name="Daligault H."/>
            <person name="Erkkila T."/>
            <person name="Gu W."/>
            <person name="Munk A.C.C."/>
            <person name="Teshima H."/>
            <person name="Xu Y."/>
            <person name="Chain P."/>
            <person name="Chen A."/>
            <person name="Krypides N."/>
            <person name="Mavromatis K."/>
            <person name="Markowitz V."/>
            <person name="Szeto E."/>
            <person name="Ivanova N."/>
            <person name="Mikhailova N."/>
            <person name="Ovchinnikova G."/>
            <person name="Pagani I."/>
            <person name="Pati A."/>
            <person name="Goodwin L."/>
            <person name="Peters L."/>
            <person name="Pitluck S."/>
            <person name="Woyke T."/>
            <person name="Kerfeld C."/>
        </authorList>
    </citation>
    <scope>NUCLEOTIDE SEQUENCE [LARGE SCALE GENOMIC DNA]</scope>
    <source>
        <strain evidence="3 4">PCC 7112</strain>
    </source>
</reference>
<dbReference type="InterPro" id="IPR003591">
    <property type="entry name" value="Leu-rich_rpt_typical-subtyp"/>
</dbReference>
<dbReference type="InterPro" id="IPR050836">
    <property type="entry name" value="SDS22/Internalin_LRR"/>
</dbReference>
<dbReference type="SUPFAM" id="SSF52058">
    <property type="entry name" value="L domain-like"/>
    <property type="match status" value="1"/>
</dbReference>
<keyword evidence="2" id="KW-0677">Repeat</keyword>
<keyword evidence="1" id="KW-0433">Leucine-rich repeat</keyword>
<dbReference type="PANTHER" id="PTHR46652">
    <property type="entry name" value="LEUCINE-RICH REPEAT AND IQ DOMAIN-CONTAINING PROTEIN 1-RELATED"/>
    <property type="match status" value="1"/>
</dbReference>
<dbReference type="AlphaFoldDB" id="K9VSP8"/>
<keyword evidence="4" id="KW-1185">Reference proteome</keyword>
<protein>
    <submittedName>
        <fullName evidence="3">Leucine-rich repeat-containing protein</fullName>
    </submittedName>
</protein>
<dbReference type="OrthoDB" id="459696at2"/>
<proteinExistence type="predicted"/>
<dbReference type="PATRIC" id="fig|179408.3.peg.7566"/>
<dbReference type="InterPro" id="IPR001611">
    <property type="entry name" value="Leu-rich_rpt"/>
</dbReference>
<dbReference type="eggNOG" id="COG4886">
    <property type="taxonomic scope" value="Bacteria"/>
</dbReference>
<dbReference type="KEGG" id="oni:Osc7112_6075"/>
<evidence type="ECO:0000256" key="1">
    <source>
        <dbReference type="ARBA" id="ARBA00022614"/>
    </source>
</evidence>
<evidence type="ECO:0000313" key="4">
    <source>
        <dbReference type="Proteomes" id="UP000010478"/>
    </source>
</evidence>
<sequence>MKIIVAQKHMNLASLIVVTFSAIGLISCGNKPSKLVAAPQLGNSGRTFADWCRQKADLSPEAKHTVEELLKIAGTTECDAADRKLSSLPGLGLIDDHKISDIKPLESLTNLTVLILIGNKISDIKPLESLTNLKHLVLSNNQISDIKPLESLTNLKELGLNNNQISDIKPLESLTNLTVLNLDSNQIRDIKPLQSLTKLTRLHIRGNPIAPKTCPLKPESICKWEPQPKS</sequence>
<dbReference type="HOGENOM" id="CLU_044236_3_0_3"/>